<evidence type="ECO:0000256" key="2">
    <source>
        <dbReference type="ARBA" id="ARBA00022676"/>
    </source>
</evidence>
<dbReference type="Pfam" id="PF00535">
    <property type="entry name" value="Glycos_transf_2"/>
    <property type="match status" value="1"/>
</dbReference>
<gene>
    <name evidence="5" type="ORF">MQE36_12410</name>
</gene>
<comment type="similarity">
    <text evidence="1">Belongs to the glycosyltransferase 2 family.</text>
</comment>
<dbReference type="Proteomes" id="UP000829476">
    <property type="component" value="Chromosome"/>
</dbReference>
<proteinExistence type="inferred from homology"/>
<dbReference type="InterPro" id="IPR050834">
    <property type="entry name" value="Glycosyltransf_2"/>
</dbReference>
<keyword evidence="3 5" id="KW-0808">Transferase</keyword>
<name>A0ABY3YJV9_9FLAO</name>
<dbReference type="EC" id="2.4.-.-" evidence="5"/>
<reference evidence="5 6" key="1">
    <citation type="journal article" date="2018" name="Int. J. Syst. Evol. Microbiol.">
        <title>Zhouia spongiae sp. nov., isolated from a marine sponge.</title>
        <authorList>
            <person name="Zhuang L."/>
            <person name="Lin B."/>
            <person name="Qin F."/>
            <person name="Luo L."/>
        </authorList>
    </citation>
    <scope>NUCLEOTIDE SEQUENCE [LARGE SCALE GENOMIC DNA]</scope>
    <source>
        <strain evidence="5 6">HN-Y44</strain>
    </source>
</reference>
<dbReference type="GO" id="GO:0016757">
    <property type="term" value="F:glycosyltransferase activity"/>
    <property type="evidence" value="ECO:0007669"/>
    <property type="project" value="UniProtKB-KW"/>
</dbReference>
<dbReference type="PANTHER" id="PTHR43685:SF5">
    <property type="entry name" value="GLYCOSYLTRANSFERASE EPSE-RELATED"/>
    <property type="match status" value="1"/>
</dbReference>
<sequence>MKLSVVMPVYNGSEYLKEAMDSILNQSFSDFEFIIINDGSTDNTLQIIESYNDDRIFVIDQENKGLAVSLNIGLQYAKGKYIARMDADDIAHPDRFKQQLNFLKNNTDVKLLGTAVTVIDRFGNQVCTDIPYTGNKFLKKYMNNVGNPFKHPTVVFDRKLAISLGGYNECIGKYFEDYFLWSQIARKGKVEIMEERLLQYRITPGSIMSSIKSNTFSKFMVQVVQRGFFTNDDAREMRKIKTLDDQELNINNKVNIYNRRISQTKNRRIVKIYKFISSILNEKIALKFLILMMKFKINLTYINKGQ</sequence>
<dbReference type="PANTHER" id="PTHR43685">
    <property type="entry name" value="GLYCOSYLTRANSFERASE"/>
    <property type="match status" value="1"/>
</dbReference>
<dbReference type="InterPro" id="IPR029044">
    <property type="entry name" value="Nucleotide-diphossugar_trans"/>
</dbReference>
<organism evidence="5 6">
    <name type="scientific">Zhouia spongiae</name>
    <dbReference type="NCBI Taxonomy" id="2202721"/>
    <lineage>
        <taxon>Bacteria</taxon>
        <taxon>Pseudomonadati</taxon>
        <taxon>Bacteroidota</taxon>
        <taxon>Flavobacteriia</taxon>
        <taxon>Flavobacteriales</taxon>
        <taxon>Flavobacteriaceae</taxon>
        <taxon>Zhouia</taxon>
    </lineage>
</organism>
<protein>
    <submittedName>
        <fullName evidence="5">Glycosyltransferase</fullName>
        <ecNumber evidence="5">2.4.-.-</ecNumber>
    </submittedName>
</protein>
<feature type="domain" description="Glycosyltransferase 2-like" evidence="4">
    <location>
        <begin position="4"/>
        <end position="129"/>
    </location>
</feature>
<evidence type="ECO:0000256" key="1">
    <source>
        <dbReference type="ARBA" id="ARBA00006739"/>
    </source>
</evidence>
<evidence type="ECO:0000313" key="6">
    <source>
        <dbReference type="Proteomes" id="UP000829476"/>
    </source>
</evidence>
<evidence type="ECO:0000259" key="4">
    <source>
        <dbReference type="Pfam" id="PF00535"/>
    </source>
</evidence>
<dbReference type="Gene3D" id="3.90.550.10">
    <property type="entry name" value="Spore Coat Polysaccharide Biosynthesis Protein SpsA, Chain A"/>
    <property type="match status" value="1"/>
</dbReference>
<dbReference type="InterPro" id="IPR001173">
    <property type="entry name" value="Glyco_trans_2-like"/>
</dbReference>
<evidence type="ECO:0000313" key="5">
    <source>
        <dbReference type="EMBL" id="UNY97885.1"/>
    </source>
</evidence>
<accession>A0ABY3YJV9</accession>
<keyword evidence="2 5" id="KW-0328">Glycosyltransferase</keyword>
<evidence type="ECO:0000256" key="3">
    <source>
        <dbReference type="ARBA" id="ARBA00022679"/>
    </source>
</evidence>
<keyword evidence="6" id="KW-1185">Reference proteome</keyword>
<dbReference type="SUPFAM" id="SSF53448">
    <property type="entry name" value="Nucleotide-diphospho-sugar transferases"/>
    <property type="match status" value="1"/>
</dbReference>
<dbReference type="RefSeq" id="WP_242936296.1">
    <property type="nucleotide sequence ID" value="NZ_CP094326.1"/>
</dbReference>
<dbReference type="EMBL" id="CP094326">
    <property type="protein sequence ID" value="UNY97885.1"/>
    <property type="molecule type" value="Genomic_DNA"/>
</dbReference>